<reference evidence="9 10" key="1">
    <citation type="journal article" date="2015" name="Genome Announc.">
        <title>Expanding the biotechnology potential of lactobacilli through comparative genomics of 213 strains and associated genera.</title>
        <authorList>
            <person name="Sun Z."/>
            <person name="Harris H.M."/>
            <person name="McCann A."/>
            <person name="Guo C."/>
            <person name="Argimon S."/>
            <person name="Zhang W."/>
            <person name="Yang X."/>
            <person name="Jeffery I.B."/>
            <person name="Cooney J.C."/>
            <person name="Kagawa T.F."/>
            <person name="Liu W."/>
            <person name="Song Y."/>
            <person name="Salvetti E."/>
            <person name="Wrobel A."/>
            <person name="Rasinkangas P."/>
            <person name="Parkhill J."/>
            <person name="Rea M.C."/>
            <person name="O'Sullivan O."/>
            <person name="Ritari J."/>
            <person name="Douillard F.P."/>
            <person name="Paul Ross R."/>
            <person name="Yang R."/>
            <person name="Briner A.E."/>
            <person name="Felis G.E."/>
            <person name="de Vos W.M."/>
            <person name="Barrangou R."/>
            <person name="Klaenhammer T.R."/>
            <person name="Caufield P.W."/>
            <person name="Cui Y."/>
            <person name="Zhang H."/>
            <person name="O'Toole P.W."/>
        </authorList>
    </citation>
    <scope>NUCLEOTIDE SEQUENCE [LARGE SCALE GENOMIC DNA]</scope>
    <source>
        <strain evidence="9 10">DSM 17758</strain>
    </source>
</reference>
<evidence type="ECO:0000256" key="4">
    <source>
        <dbReference type="ARBA" id="ARBA00022927"/>
    </source>
</evidence>
<name>A0A0R1W7L5_9LACO</name>
<comment type="subunit">
    <text evidence="8">Component of the Sec protein translocase complex. Heterotrimer consisting of SecY, SecE and SecG subunits. The heterotrimers can form oligomers, although 1 heterotrimer is thought to be able to translocate proteins. Interacts with the ribosome. Interacts with SecDF, and other proteins may be involved. Interacts with SecA.</text>
</comment>
<comment type="caution">
    <text evidence="9">The sequence shown here is derived from an EMBL/GenBank/DDBJ whole genome shotgun (WGS) entry which is preliminary data.</text>
</comment>
<dbReference type="GO" id="GO:0065002">
    <property type="term" value="P:intracellular protein transmembrane transport"/>
    <property type="evidence" value="ECO:0007669"/>
    <property type="project" value="UniProtKB-UniRule"/>
</dbReference>
<evidence type="ECO:0000256" key="8">
    <source>
        <dbReference type="HAMAP-Rule" id="MF_00422"/>
    </source>
</evidence>
<comment type="function">
    <text evidence="8">Essential subunit of the Sec protein translocation channel SecYEG. Clamps together the 2 halves of SecY. May contact the channel plug during translocation.</text>
</comment>
<dbReference type="GO" id="GO:0008320">
    <property type="term" value="F:protein transmembrane transporter activity"/>
    <property type="evidence" value="ECO:0007669"/>
    <property type="project" value="UniProtKB-UniRule"/>
</dbReference>
<accession>A0A0R1W7L5</accession>
<evidence type="ECO:0000256" key="5">
    <source>
        <dbReference type="ARBA" id="ARBA00022989"/>
    </source>
</evidence>
<evidence type="ECO:0000313" key="10">
    <source>
        <dbReference type="Proteomes" id="UP000051315"/>
    </source>
</evidence>
<evidence type="ECO:0000256" key="6">
    <source>
        <dbReference type="ARBA" id="ARBA00023010"/>
    </source>
</evidence>
<dbReference type="GO" id="GO:0043952">
    <property type="term" value="P:protein transport by the Sec complex"/>
    <property type="evidence" value="ECO:0007669"/>
    <property type="project" value="UniProtKB-UniRule"/>
</dbReference>
<keyword evidence="6 8" id="KW-0811">Translocation</keyword>
<keyword evidence="8" id="KW-1003">Cell membrane</keyword>
<evidence type="ECO:0000313" key="9">
    <source>
        <dbReference type="EMBL" id="KRM13706.1"/>
    </source>
</evidence>
<dbReference type="InterPro" id="IPR005807">
    <property type="entry name" value="SecE_bac"/>
</dbReference>
<dbReference type="GO" id="GO:0005886">
    <property type="term" value="C:plasma membrane"/>
    <property type="evidence" value="ECO:0007669"/>
    <property type="project" value="UniProtKB-SubCell"/>
</dbReference>
<dbReference type="HAMAP" id="MF_00422">
    <property type="entry name" value="SecE"/>
    <property type="match status" value="1"/>
</dbReference>
<dbReference type="Gene3D" id="1.20.5.1030">
    <property type="entry name" value="Preprotein translocase secy subunit"/>
    <property type="match status" value="1"/>
</dbReference>
<evidence type="ECO:0000256" key="1">
    <source>
        <dbReference type="ARBA" id="ARBA00004370"/>
    </source>
</evidence>
<keyword evidence="2 8" id="KW-0813">Transport</keyword>
<gene>
    <name evidence="8" type="primary">secE</name>
    <name evidence="9" type="ORF">FC15_GL001169</name>
</gene>
<dbReference type="Proteomes" id="UP000051315">
    <property type="component" value="Unassembled WGS sequence"/>
</dbReference>
<dbReference type="GO" id="GO:0006605">
    <property type="term" value="P:protein targeting"/>
    <property type="evidence" value="ECO:0007669"/>
    <property type="project" value="UniProtKB-UniRule"/>
</dbReference>
<evidence type="ECO:0000256" key="2">
    <source>
        <dbReference type="ARBA" id="ARBA00022448"/>
    </source>
</evidence>
<comment type="subcellular location">
    <subcellularLocation>
        <location evidence="8">Cell membrane</location>
        <topology evidence="8">Single-pass membrane protein</topology>
    </subcellularLocation>
    <subcellularLocation>
        <location evidence="1">Membrane</location>
    </subcellularLocation>
</comment>
<evidence type="ECO:0000256" key="3">
    <source>
        <dbReference type="ARBA" id="ARBA00022692"/>
    </source>
</evidence>
<keyword evidence="7 8" id="KW-0472">Membrane</keyword>
<proteinExistence type="inferred from homology"/>
<dbReference type="PATRIC" id="fig|1423735.3.peg.1213"/>
<protein>
    <recommendedName>
        <fullName evidence="8">Protein translocase subunit SecE</fullName>
    </recommendedName>
</protein>
<dbReference type="AlphaFoldDB" id="A0A0R1W7L5"/>
<dbReference type="NCBIfam" id="TIGR00964">
    <property type="entry name" value="secE_bact"/>
    <property type="match status" value="1"/>
</dbReference>
<dbReference type="InterPro" id="IPR038379">
    <property type="entry name" value="SecE_sf"/>
</dbReference>
<dbReference type="RefSeq" id="WP_057823251.1">
    <property type="nucleotide sequence ID" value="NZ_AZFX01000004.1"/>
</dbReference>
<dbReference type="OrthoDB" id="9813233at2"/>
<dbReference type="Pfam" id="PF00584">
    <property type="entry name" value="SecE"/>
    <property type="match status" value="1"/>
</dbReference>
<comment type="similarity">
    <text evidence="8">Belongs to the SecE/SEC61-gamma family.</text>
</comment>
<keyword evidence="4 8" id="KW-0653">Protein transport</keyword>
<dbReference type="InterPro" id="IPR001901">
    <property type="entry name" value="Translocase_SecE/Sec61-g"/>
</dbReference>
<dbReference type="EMBL" id="AZFX01000004">
    <property type="protein sequence ID" value="KRM13706.1"/>
    <property type="molecule type" value="Genomic_DNA"/>
</dbReference>
<keyword evidence="10" id="KW-1185">Reference proteome</keyword>
<sequence length="61" mass="7155">MKRLFRFFGSVGHEMKLVTWPTMKQTRHDNWTVLSTSILFALFFALCDFVINKGLATFILK</sequence>
<organism evidence="9 10">
    <name type="scientific">Lapidilactobacillus concavus DSM 17758</name>
    <dbReference type="NCBI Taxonomy" id="1423735"/>
    <lineage>
        <taxon>Bacteria</taxon>
        <taxon>Bacillati</taxon>
        <taxon>Bacillota</taxon>
        <taxon>Bacilli</taxon>
        <taxon>Lactobacillales</taxon>
        <taxon>Lactobacillaceae</taxon>
        <taxon>Lapidilactobacillus</taxon>
    </lineage>
</organism>
<keyword evidence="3 8" id="KW-0812">Transmembrane</keyword>
<dbReference type="GO" id="GO:0009306">
    <property type="term" value="P:protein secretion"/>
    <property type="evidence" value="ECO:0007669"/>
    <property type="project" value="UniProtKB-UniRule"/>
</dbReference>
<dbReference type="STRING" id="1423735.FC15_GL001169"/>
<keyword evidence="5 8" id="KW-1133">Transmembrane helix</keyword>
<feature type="transmembrane region" description="Helical" evidence="8">
    <location>
        <begin position="31"/>
        <end position="51"/>
    </location>
</feature>
<evidence type="ECO:0000256" key="7">
    <source>
        <dbReference type="ARBA" id="ARBA00023136"/>
    </source>
</evidence>